<dbReference type="EMBL" id="JAVIIQ010000006">
    <property type="protein sequence ID" value="MDX8532811.1"/>
    <property type="molecule type" value="Genomic_DNA"/>
</dbReference>
<dbReference type="RefSeq" id="WP_320249113.1">
    <property type="nucleotide sequence ID" value="NZ_JAVIIQ010000006.1"/>
</dbReference>
<organism evidence="1 2">
    <name type="scientific">Mesorhizobium vachelliae</name>
    <dbReference type="NCBI Taxonomy" id="3072309"/>
    <lineage>
        <taxon>Bacteria</taxon>
        <taxon>Pseudomonadati</taxon>
        <taxon>Pseudomonadota</taxon>
        <taxon>Alphaproteobacteria</taxon>
        <taxon>Hyphomicrobiales</taxon>
        <taxon>Phyllobacteriaceae</taxon>
        <taxon>Mesorhizobium</taxon>
    </lineage>
</organism>
<dbReference type="Pfam" id="PF05930">
    <property type="entry name" value="Phage_AlpA"/>
    <property type="match status" value="1"/>
</dbReference>
<keyword evidence="2" id="KW-1185">Reference proteome</keyword>
<accession>A0ABU5A9D6</accession>
<evidence type="ECO:0000313" key="1">
    <source>
        <dbReference type="EMBL" id="MDX8532811.1"/>
    </source>
</evidence>
<gene>
    <name evidence="1" type="ORF">RFM42_17620</name>
</gene>
<dbReference type="Proteomes" id="UP001285154">
    <property type="component" value="Unassembled WGS sequence"/>
</dbReference>
<evidence type="ECO:0000313" key="2">
    <source>
        <dbReference type="Proteomes" id="UP001285154"/>
    </source>
</evidence>
<protein>
    <submittedName>
        <fullName evidence="1">AlpA family phage regulatory protein</fullName>
    </submittedName>
</protein>
<dbReference type="InterPro" id="IPR010260">
    <property type="entry name" value="AlpA"/>
</dbReference>
<name>A0ABU5A9D6_9HYPH</name>
<proteinExistence type="predicted"/>
<reference evidence="1 2" key="1">
    <citation type="submission" date="2023-08" db="EMBL/GenBank/DDBJ databases">
        <title>Implementing the SeqCode for naming new Mesorhizobium species isolated from Vachellia karroo root nodules.</title>
        <authorList>
            <person name="Van Lill M."/>
        </authorList>
    </citation>
    <scope>NUCLEOTIDE SEQUENCE [LARGE SCALE GENOMIC DNA]</scope>
    <source>
        <strain evidence="1 2">VK25D</strain>
    </source>
</reference>
<sequence>MATPYREQPPGIPPDNSLLRIKSIVAPGGPIPVSRSTWWAGVRSGRFPKPVKLGPRTTVWRSADIRELIESLPPSHPD</sequence>
<comment type="caution">
    <text evidence="1">The sequence shown here is derived from an EMBL/GenBank/DDBJ whole genome shotgun (WGS) entry which is preliminary data.</text>
</comment>
<dbReference type="Gene3D" id="1.10.238.160">
    <property type="match status" value="1"/>
</dbReference>